<proteinExistence type="predicted"/>
<dbReference type="EMBL" id="MN740694">
    <property type="protein sequence ID" value="QHU07997.1"/>
    <property type="molecule type" value="Genomic_DNA"/>
</dbReference>
<reference evidence="1" key="1">
    <citation type="journal article" date="2020" name="Nature">
        <title>Giant virus diversity and host interactions through global metagenomics.</title>
        <authorList>
            <person name="Schulz F."/>
            <person name="Roux S."/>
            <person name="Paez-Espino D."/>
            <person name="Jungbluth S."/>
            <person name="Walsh D.A."/>
            <person name="Denef V.J."/>
            <person name="McMahon K.D."/>
            <person name="Konstantinidis K.T."/>
            <person name="Eloe-Fadrosh E.A."/>
            <person name="Kyrpides N.C."/>
            <person name="Woyke T."/>
        </authorList>
    </citation>
    <scope>NUCLEOTIDE SEQUENCE</scope>
    <source>
        <strain evidence="1">GVMAG-S-1062768-28</strain>
    </source>
</reference>
<sequence length="124" mass="14725">MHNKIKGLLDRTTQLAICYNNIKRLIEKHNNEFIETYSKCKNWHEYQTIEQMNYALNLIFHFCPEHKHIKDEILEMLREDGFVVTLEDIDMETGKQDFTVSWGTDIPEVVYAIDGKKYNENIIG</sequence>
<accession>A0A6C0JUA5</accession>
<protein>
    <submittedName>
        <fullName evidence="1">Uncharacterized protein</fullName>
    </submittedName>
</protein>
<organism evidence="1">
    <name type="scientific">viral metagenome</name>
    <dbReference type="NCBI Taxonomy" id="1070528"/>
    <lineage>
        <taxon>unclassified sequences</taxon>
        <taxon>metagenomes</taxon>
        <taxon>organismal metagenomes</taxon>
    </lineage>
</organism>
<dbReference type="AlphaFoldDB" id="A0A6C0JUA5"/>
<evidence type="ECO:0000313" key="1">
    <source>
        <dbReference type="EMBL" id="QHU07997.1"/>
    </source>
</evidence>
<name>A0A6C0JUA5_9ZZZZ</name>